<gene>
    <name evidence="3" type="ORF">BON30_31295</name>
</gene>
<feature type="transmembrane region" description="Helical" evidence="2">
    <location>
        <begin position="1603"/>
        <end position="1624"/>
    </location>
</feature>
<feature type="transmembrane region" description="Helical" evidence="2">
    <location>
        <begin position="1191"/>
        <end position="1211"/>
    </location>
</feature>
<feature type="transmembrane region" description="Helical" evidence="2">
    <location>
        <begin position="745"/>
        <end position="764"/>
    </location>
</feature>
<keyword evidence="4" id="KW-1185">Reference proteome</keyword>
<feature type="transmembrane region" description="Helical" evidence="2">
    <location>
        <begin position="1047"/>
        <end position="1069"/>
    </location>
</feature>
<evidence type="ECO:0000256" key="1">
    <source>
        <dbReference type="SAM" id="MobiDB-lite"/>
    </source>
</evidence>
<feature type="transmembrane region" description="Helical" evidence="2">
    <location>
        <begin position="565"/>
        <end position="581"/>
    </location>
</feature>
<feature type="transmembrane region" description="Helical" evidence="2">
    <location>
        <begin position="1231"/>
        <end position="1254"/>
    </location>
</feature>
<dbReference type="EMBL" id="MPIN01000009">
    <property type="protein sequence ID" value="OJH36975.1"/>
    <property type="molecule type" value="Genomic_DNA"/>
</dbReference>
<feature type="transmembrane region" description="Helical" evidence="2">
    <location>
        <begin position="1367"/>
        <end position="1387"/>
    </location>
</feature>
<feature type="transmembrane region" description="Helical" evidence="2">
    <location>
        <begin position="1394"/>
        <end position="1411"/>
    </location>
</feature>
<feature type="transmembrane region" description="Helical" evidence="2">
    <location>
        <begin position="798"/>
        <end position="819"/>
    </location>
</feature>
<feature type="transmembrane region" description="Helical" evidence="2">
    <location>
        <begin position="613"/>
        <end position="632"/>
    </location>
</feature>
<accession>A0A1L9B3X8</accession>
<feature type="transmembrane region" description="Helical" evidence="2">
    <location>
        <begin position="507"/>
        <end position="524"/>
    </location>
</feature>
<protein>
    <submittedName>
        <fullName evidence="3">Uncharacterized protein</fullName>
    </submittedName>
</protein>
<feature type="transmembrane region" description="Helical" evidence="2">
    <location>
        <begin position="1344"/>
        <end position="1361"/>
    </location>
</feature>
<keyword evidence="2" id="KW-1133">Transmembrane helix</keyword>
<feature type="transmembrane region" description="Helical" evidence="2">
    <location>
        <begin position="825"/>
        <end position="844"/>
    </location>
</feature>
<feature type="transmembrane region" description="Helical" evidence="2">
    <location>
        <begin position="274"/>
        <end position="291"/>
    </location>
</feature>
<feature type="transmembrane region" description="Helical" evidence="2">
    <location>
        <begin position="714"/>
        <end position="733"/>
    </location>
</feature>
<feature type="transmembrane region" description="Helical" evidence="2">
    <location>
        <begin position="218"/>
        <end position="239"/>
    </location>
</feature>
<feature type="transmembrane region" description="Helical" evidence="2">
    <location>
        <begin position="588"/>
        <end position="607"/>
    </location>
</feature>
<feature type="transmembrane region" description="Helical" evidence="2">
    <location>
        <begin position="1266"/>
        <end position="1292"/>
    </location>
</feature>
<dbReference type="Proteomes" id="UP000182229">
    <property type="component" value="Unassembled WGS sequence"/>
</dbReference>
<feature type="transmembrane region" description="Helical" evidence="2">
    <location>
        <begin position="922"/>
        <end position="940"/>
    </location>
</feature>
<proteinExistence type="predicted"/>
<feature type="transmembrane region" description="Helical" evidence="2">
    <location>
        <begin position="1497"/>
        <end position="1516"/>
    </location>
</feature>
<organism evidence="3 4">
    <name type="scientific">Cystobacter ferrugineus</name>
    <dbReference type="NCBI Taxonomy" id="83449"/>
    <lineage>
        <taxon>Bacteria</taxon>
        <taxon>Pseudomonadati</taxon>
        <taxon>Myxococcota</taxon>
        <taxon>Myxococcia</taxon>
        <taxon>Myxococcales</taxon>
        <taxon>Cystobacterineae</taxon>
        <taxon>Archangiaceae</taxon>
        <taxon>Cystobacter</taxon>
    </lineage>
</organism>
<keyword evidence="2" id="KW-0472">Membrane</keyword>
<feature type="transmembrane region" description="Helical" evidence="2">
    <location>
        <begin position="1552"/>
        <end position="1574"/>
    </location>
</feature>
<feature type="transmembrane region" description="Helical" evidence="2">
    <location>
        <begin position="358"/>
        <end position="380"/>
    </location>
</feature>
<feature type="transmembrane region" description="Helical" evidence="2">
    <location>
        <begin position="392"/>
        <end position="411"/>
    </location>
</feature>
<feature type="transmembrane region" description="Helical" evidence="2">
    <location>
        <begin position="1580"/>
        <end position="1598"/>
    </location>
</feature>
<feature type="transmembrane region" description="Helical" evidence="2">
    <location>
        <begin position="423"/>
        <end position="447"/>
    </location>
</feature>
<feature type="transmembrane region" description="Helical" evidence="2">
    <location>
        <begin position="303"/>
        <end position="323"/>
    </location>
</feature>
<feature type="transmembrane region" description="Helical" evidence="2">
    <location>
        <begin position="1522"/>
        <end position="1540"/>
    </location>
</feature>
<reference evidence="3 4" key="2">
    <citation type="submission" date="2016-12" db="EMBL/GenBank/DDBJ databases">
        <title>Draft Genome Sequence of Cystobacter ferrugineus Strain Cbfe23.</title>
        <authorList>
            <person name="Akbar S."/>
            <person name="Dowd S.E."/>
            <person name="Stevens D.C."/>
        </authorList>
    </citation>
    <scope>NUCLEOTIDE SEQUENCE [LARGE SCALE GENOMIC DNA]</scope>
    <source>
        <strain evidence="3 4">Cbfe23</strain>
    </source>
</reference>
<feature type="compositionally biased region" description="Basic and acidic residues" evidence="1">
    <location>
        <begin position="122"/>
        <end position="139"/>
    </location>
</feature>
<feature type="region of interest" description="Disordered" evidence="1">
    <location>
        <begin position="122"/>
        <end position="142"/>
    </location>
</feature>
<feature type="transmembrane region" description="Helical" evidence="2">
    <location>
        <begin position="885"/>
        <end position="902"/>
    </location>
</feature>
<evidence type="ECO:0000256" key="2">
    <source>
        <dbReference type="SAM" id="Phobius"/>
    </source>
</evidence>
<feature type="transmembrane region" description="Helical" evidence="2">
    <location>
        <begin position="856"/>
        <end position="873"/>
    </location>
</feature>
<evidence type="ECO:0000313" key="3">
    <source>
        <dbReference type="EMBL" id="OJH36975.1"/>
    </source>
</evidence>
<sequence>MLCLTCAEPRIEAPESTCPVCGAPLQPLTTDSLESLVQERLQRKISALRATRLIDEPTATRLSDALVSATAVSVAAPLPEAPLTLEQKADALADKLAALEDWRPTWGRSFFQSLEDRAREEREARHQTLRREHRAPRGEDELDLASDSGQALFHRVDAGALGGLEAMAALDGDTADTSDSAPKLHEYVWWFLGAVLVLGGSLMGVREAWRALGGVPRQMLVTGALFAYHAAFVGLGVFLSRRSASVGRVLASIGIALLPVVYVALSSLVALEPLMGGVVATGLTGLCLVTLRPTARLLYGASPVSLGGALIPSLLAGLPLMALDEAPQSRTLCAFVGVAALVAAAWRVRKEAARRATLAVLSTGLYGAAALALFTVASAPEGFAALSPGNPLLSGMTLWGMALAAVVAGVSGQPRAHEFHPRAAPVLATIAHAGVACGALASASVALGLTPGAAPNVDLASALTPLVAALAFFVLEPLRSALVHPGVLSLALASILLARLGTPEEPRAWMVGLAIVGAGLLPVARVSELSSLRARLLGWGVVLSVASLALTSFDVLGEGSDTPRPSIVAGALVALSAHLTGGHRWRGLHYLGGLGALVSGLALIDVLGAPGPAPALGLLGVMAAIYAGAGLLQHAWMRRAGRPDELLPLDDLSLAVAALGALRSTLLLDVDAEKILPHAPFTMDALQEVVLGCAPALLLSGLLLLRARRDHSRLVSALAAWALATAVWLPLVRFVPVGRLLDVRALHFAGVALGFSIIASLRHWEAGSPDPRSKGRRLIGWIRLPFPESGRALYTDGFASVALVGNVFSLLLLATWMAFPTEQGRPHVVLAGALLVAGAALAFLSRGFVTWRLRGSVGTLAAVGLFIALTAVLNRLGRPLPPDAVALRLTCIGGGLWLLALATRRFGPALGLLLENERHGPLYQYVPFAGVAVLGVLLAGDPLLVGGPVPSRAMTVVPPLFPLGAALLALLLATAFESRPLVKAALLLGLPGAALWAVQGTPLGHALVAMDPPGGRWVRADTLELARNLSWLAREAWLESGETVASVWYRAFGGLAAAGFAYACVGQVLTRVEARHRFLPSLANLFQRWAGIAAGLVFVAAFFQPGLEAAVLTLGAGLLLLSASRARALGRLVCGGGLLLLVHSLAHREPRFAVWPGPVLALVGLLAVLLSPHVARWRKHDPERARIQAQLGALFYGVHALLYALATGGSPKPEVAMPRVLLEALMRSWDASWSQSVALPVTTALLATTLFIGATQWKGALAGLGAAWGTMMAGLAGVTGLSVALVAFVAGFENGNEYTDLLSLHGPALTLGVAGVAALAHTANRWLRATREDLAGGLAWGRDAWLMMTGALLALTAAQGSPPDEHALPLALAALGLAVAVALHCAWRERTGRHVYFVQVAAVGVYALVRLLYARGLRPEHDALFALVLGFVLVGVTVLARRAGIPPVARATRRFAALLPLGMALVLPNEATGEAALLAGGSSLLYAALGTVERSRLFGSLAAAACNAALLVGALSMDLEGVEVYLAPLGLLLLMMGQLFTSSLPQAARNAVRVVGGLLLYVPAAAKLTLRLGLAEDGTYAVLFGAVCLLGVMVGMALRIRAYLALGTLFLTLDVAATLVHAGLRDHRVGFGVMTLTGLVIVGGRVLATLHRQRVDLLWRRASVALRGWD</sequence>
<feature type="transmembrane region" description="Helical" evidence="2">
    <location>
        <begin position="536"/>
        <end position="553"/>
    </location>
</feature>
<feature type="transmembrane region" description="Helical" evidence="2">
    <location>
        <begin position="1089"/>
        <end position="1121"/>
    </location>
</feature>
<dbReference type="RefSeq" id="WP_071902124.1">
    <property type="nucleotide sequence ID" value="NZ_MPIN01000009.1"/>
</dbReference>
<dbReference type="OrthoDB" id="5477099at2"/>
<feature type="transmembrane region" description="Helical" evidence="2">
    <location>
        <begin position="482"/>
        <end position="501"/>
    </location>
</feature>
<dbReference type="STRING" id="83449.BON30_31295"/>
<feature type="transmembrane region" description="Helical" evidence="2">
    <location>
        <begin position="187"/>
        <end position="206"/>
    </location>
</feature>
<feature type="transmembrane region" description="Helical" evidence="2">
    <location>
        <begin position="1423"/>
        <end position="1440"/>
    </location>
</feature>
<feature type="transmembrane region" description="Helical" evidence="2">
    <location>
        <begin position="1630"/>
        <end position="1650"/>
    </location>
</feature>
<reference evidence="4" key="1">
    <citation type="submission" date="2016-11" db="EMBL/GenBank/DDBJ databases">
        <authorList>
            <person name="Shukria A."/>
            <person name="Stevens D.C."/>
        </authorList>
    </citation>
    <scope>NUCLEOTIDE SEQUENCE [LARGE SCALE GENOMIC DNA]</scope>
    <source>
        <strain evidence="4">Cbfe23</strain>
    </source>
</reference>
<comment type="caution">
    <text evidence="3">The sequence shown here is derived from an EMBL/GenBank/DDBJ whole genome shotgun (WGS) entry which is preliminary data.</text>
</comment>
<evidence type="ECO:0000313" key="4">
    <source>
        <dbReference type="Proteomes" id="UP000182229"/>
    </source>
</evidence>
<feature type="transmembrane region" description="Helical" evidence="2">
    <location>
        <begin position="246"/>
        <end position="268"/>
    </location>
</feature>
<keyword evidence="2" id="KW-0812">Transmembrane</keyword>
<feature type="transmembrane region" description="Helical" evidence="2">
    <location>
        <begin position="459"/>
        <end position="475"/>
    </location>
</feature>
<feature type="transmembrane region" description="Helical" evidence="2">
    <location>
        <begin position="960"/>
        <end position="976"/>
    </location>
</feature>
<feature type="transmembrane region" description="Helical" evidence="2">
    <location>
        <begin position="1152"/>
        <end position="1170"/>
    </location>
</feature>
<name>A0A1L9B3X8_9BACT</name>
<feature type="transmembrane region" description="Helical" evidence="2">
    <location>
        <begin position="1304"/>
        <end position="1323"/>
    </location>
</feature>
<feature type="transmembrane region" description="Helical" evidence="2">
    <location>
        <begin position="329"/>
        <end position="346"/>
    </location>
</feature>